<feature type="compositionally biased region" description="Low complexity" evidence="1">
    <location>
        <begin position="319"/>
        <end position="329"/>
    </location>
</feature>
<gene>
    <name evidence="2" type="ORF">EX895_003223</name>
</gene>
<keyword evidence="3" id="KW-1185">Reference proteome</keyword>
<name>A0A4U7KXT1_9BASI</name>
<feature type="region of interest" description="Disordered" evidence="1">
    <location>
        <begin position="356"/>
        <end position="375"/>
    </location>
</feature>
<accession>A0A4U7KXT1</accession>
<dbReference type="Proteomes" id="UP000306050">
    <property type="component" value="Chromosome SGRAM_20"/>
</dbReference>
<proteinExistence type="predicted"/>
<sequence length="375" mass="40809">MSRPPSKRRRFYDQFPTSAIDQDDIFSTPSAAHIFGAASASASTSRYSPTPDELHPTSYEITLNHNAQLKRSLHPSSFCCADGERKEYGARLVTWTSSCGTREVTSDRYDAVHLLSELPEKPLICRVTNVDEDDRGWSDLDSDTEDLFYMTSDEAATFTHQKAKAAMEAQHTARLAQLDSPAPSPPPPTSTTAEDAMPPPLSKSQFELMQKTAKVVSSSTNVSLLELKILANHGGDPRFAFLRTDGGEQRRLGQIWKDLKARQGEVSYEEALKMCDDGGGRGQGAKSSSGGGLVAYGDSDSDSENESDIQPREKEAETTEATVAIPAADVIPAADEQDAALLKKQKQAERLARAKLWLQTRSSQPTSASASKPPI</sequence>
<dbReference type="EMBL" id="SRRM01000012">
    <property type="protein sequence ID" value="TKY87642.1"/>
    <property type="molecule type" value="Genomic_DNA"/>
</dbReference>
<dbReference type="KEGG" id="sgra:EX895_003223"/>
<evidence type="ECO:0000313" key="2">
    <source>
        <dbReference type="EMBL" id="TKY87642.1"/>
    </source>
</evidence>
<feature type="region of interest" description="Disordered" evidence="1">
    <location>
        <begin position="278"/>
        <end position="329"/>
    </location>
</feature>
<comment type="caution">
    <text evidence="2">The sequence shown here is derived from an EMBL/GenBank/DDBJ whole genome shotgun (WGS) entry which is preliminary data.</text>
</comment>
<feature type="region of interest" description="Disordered" evidence="1">
    <location>
        <begin position="176"/>
        <end position="199"/>
    </location>
</feature>
<dbReference type="OrthoDB" id="2552978at2759"/>
<dbReference type="RefSeq" id="XP_029739627.1">
    <property type="nucleotide sequence ID" value="XM_029883821.1"/>
</dbReference>
<organism evidence="2 3">
    <name type="scientific">Sporisorium graminicola</name>
    <dbReference type="NCBI Taxonomy" id="280036"/>
    <lineage>
        <taxon>Eukaryota</taxon>
        <taxon>Fungi</taxon>
        <taxon>Dikarya</taxon>
        <taxon>Basidiomycota</taxon>
        <taxon>Ustilaginomycotina</taxon>
        <taxon>Ustilaginomycetes</taxon>
        <taxon>Ustilaginales</taxon>
        <taxon>Ustilaginaceae</taxon>
        <taxon>Sporisorium</taxon>
    </lineage>
</organism>
<reference evidence="2 3" key="1">
    <citation type="submission" date="2019-05" db="EMBL/GenBank/DDBJ databases">
        <title>Sporisorium graminicola CBS 10092 draft sequencing and annotation.</title>
        <authorList>
            <person name="Solano-Gonzalez S."/>
            <person name="Caddick M.X."/>
            <person name="Darby A."/>
        </authorList>
    </citation>
    <scope>NUCLEOTIDE SEQUENCE [LARGE SCALE GENOMIC DNA]</scope>
    <source>
        <strain evidence="2 3">CBS 10092</strain>
    </source>
</reference>
<protein>
    <recommendedName>
        <fullName evidence="4">SURP motif domain-containing protein</fullName>
    </recommendedName>
</protein>
<feature type="compositionally biased region" description="Polar residues" evidence="1">
    <location>
        <begin position="359"/>
        <end position="375"/>
    </location>
</feature>
<evidence type="ECO:0000256" key="1">
    <source>
        <dbReference type="SAM" id="MobiDB-lite"/>
    </source>
</evidence>
<evidence type="ECO:0000313" key="3">
    <source>
        <dbReference type="Proteomes" id="UP000306050"/>
    </source>
</evidence>
<evidence type="ECO:0008006" key="4">
    <source>
        <dbReference type="Google" id="ProtNLM"/>
    </source>
</evidence>
<dbReference type="GeneID" id="40726118"/>
<dbReference type="AlphaFoldDB" id="A0A4U7KXT1"/>